<dbReference type="EMBL" id="BKCJ010441118">
    <property type="protein sequence ID" value="GFA53525.1"/>
    <property type="molecule type" value="Genomic_DNA"/>
</dbReference>
<organism evidence="1">
    <name type="scientific">Tanacetum cinerariifolium</name>
    <name type="common">Dalmatian daisy</name>
    <name type="synonym">Chrysanthemum cinerariifolium</name>
    <dbReference type="NCBI Taxonomy" id="118510"/>
    <lineage>
        <taxon>Eukaryota</taxon>
        <taxon>Viridiplantae</taxon>
        <taxon>Streptophyta</taxon>
        <taxon>Embryophyta</taxon>
        <taxon>Tracheophyta</taxon>
        <taxon>Spermatophyta</taxon>
        <taxon>Magnoliopsida</taxon>
        <taxon>eudicotyledons</taxon>
        <taxon>Gunneridae</taxon>
        <taxon>Pentapetalae</taxon>
        <taxon>asterids</taxon>
        <taxon>campanulids</taxon>
        <taxon>Asterales</taxon>
        <taxon>Asteraceae</taxon>
        <taxon>Asteroideae</taxon>
        <taxon>Anthemideae</taxon>
        <taxon>Anthemidinae</taxon>
        <taxon>Tanacetum</taxon>
    </lineage>
</organism>
<gene>
    <name evidence="1" type="ORF">Tci_625497</name>
</gene>
<protein>
    <submittedName>
        <fullName evidence="1">Retrovirus-related Pol polyprotein from transposon TNT 1-94</fullName>
    </submittedName>
</protein>
<name>A0A699JTD2_TANCI</name>
<proteinExistence type="predicted"/>
<sequence length="318" mass="35572">MEPTIKRFPNSTFSLAGQFCDSDLEVAFRRNACFVRNLKGVDLLKGDRSTNLYTINFHEMASASPICLMARASCTKSWKKQKRISSIQTCSKFKAEVTPSSYGFVWSSENCKHKWKALCLGDSGRLLPLHLAIATVCFTQNRSIIHHRFNKTPYELINSRKPDISFLHVFGALCYPKNDRKDIGKLGAKADESLGKHKALELEIEHLLRAVVSDQKDTACGMSANTKFRKQSILGKQHKVGETHALSKPVTSNSIPTPQGSKVMKNVKVIAPGMFRINSFKPSREEKHMPNKVRASVRTNPITLSQPPVITKKVVNSD</sequence>
<reference evidence="1" key="1">
    <citation type="journal article" date="2019" name="Sci. Rep.">
        <title>Draft genome of Tanacetum cinerariifolium, the natural source of mosquito coil.</title>
        <authorList>
            <person name="Yamashiro T."/>
            <person name="Shiraishi A."/>
            <person name="Satake H."/>
            <person name="Nakayama K."/>
        </authorList>
    </citation>
    <scope>NUCLEOTIDE SEQUENCE</scope>
</reference>
<dbReference type="AlphaFoldDB" id="A0A699JTD2"/>
<evidence type="ECO:0000313" key="1">
    <source>
        <dbReference type="EMBL" id="GFA53525.1"/>
    </source>
</evidence>
<accession>A0A699JTD2</accession>
<comment type="caution">
    <text evidence="1">The sequence shown here is derived from an EMBL/GenBank/DDBJ whole genome shotgun (WGS) entry which is preliminary data.</text>
</comment>